<feature type="binding site" evidence="13">
    <location>
        <position position="586"/>
    </location>
    <ligand>
        <name>[4Fe-4S] cluster</name>
        <dbReference type="ChEBI" id="CHEBI:49883"/>
        <note>4Fe-4S-S-AdoMet</note>
    </ligand>
</feature>
<feature type="binding site" evidence="13">
    <location>
        <position position="591"/>
    </location>
    <ligand>
        <name>[4Fe-4S] cluster</name>
        <dbReference type="ChEBI" id="CHEBI:49883"/>
        <note>4Fe-4S-S-AdoMet</note>
    </ligand>
</feature>
<evidence type="ECO:0000256" key="11">
    <source>
        <dbReference type="ARBA" id="ARBA00050218"/>
    </source>
</evidence>
<dbReference type="GO" id="GO:0005829">
    <property type="term" value="C:cytosol"/>
    <property type="evidence" value="ECO:0007669"/>
    <property type="project" value="TreeGrafter"/>
</dbReference>
<dbReference type="InterPro" id="IPR038521">
    <property type="entry name" value="ThiC/Bza_core_dom"/>
</dbReference>
<evidence type="ECO:0000256" key="13">
    <source>
        <dbReference type="HAMAP-Rule" id="MF_00089"/>
    </source>
</evidence>
<dbReference type="RefSeq" id="WP_099640407.1">
    <property type="nucleotide sequence ID" value="NZ_NKHF01000007.1"/>
</dbReference>
<keyword evidence="10 13" id="KW-0456">Lyase</keyword>
<keyword evidence="5 13" id="KW-0479">Metal-binding</keyword>
<evidence type="ECO:0000313" key="16">
    <source>
        <dbReference type="Proteomes" id="UP000228621"/>
    </source>
</evidence>
<dbReference type="GO" id="GO:0009228">
    <property type="term" value="P:thiamine biosynthetic process"/>
    <property type="evidence" value="ECO:0007669"/>
    <property type="project" value="UniProtKB-UniRule"/>
</dbReference>
<keyword evidence="7 13" id="KW-0784">Thiamine biosynthesis</keyword>
<evidence type="ECO:0000256" key="5">
    <source>
        <dbReference type="ARBA" id="ARBA00022723"/>
    </source>
</evidence>
<feature type="domain" description="ThiC-associated" evidence="14">
    <location>
        <begin position="28"/>
        <end position="110"/>
    </location>
</feature>
<gene>
    <name evidence="13" type="primary">thiC</name>
    <name evidence="15" type="ORF">CEX98_01670</name>
</gene>
<dbReference type="Gene3D" id="3.20.20.540">
    <property type="entry name" value="Radical SAM ThiC family, central domain"/>
    <property type="match status" value="1"/>
</dbReference>
<dbReference type="SFLD" id="SFLDS00113">
    <property type="entry name" value="Radical_SAM_Phosphomethylpyrim"/>
    <property type="match status" value="1"/>
</dbReference>
<dbReference type="HAMAP" id="MF_00089">
    <property type="entry name" value="ThiC"/>
    <property type="match status" value="1"/>
</dbReference>
<evidence type="ECO:0000256" key="9">
    <source>
        <dbReference type="ARBA" id="ARBA00023014"/>
    </source>
</evidence>
<accession>A0A2A5JVV2</accession>
<sequence length="650" mass="73272">MSNNSSKLSRREARAAAAEFIHNLQGQPFPNSHKVYVEGEQAGVRVGMREITLSDSFVGGSEENPVFESNDPIRVYDTSGPYTDPEVAIDVRAGLPKFREQWIVERDDTEMLESVTSQFSQQRMADEGLDHIRFEHLPKIRRAKAGKNVTQMHYARQGIVTPEMEYVAIRENMGRAKLRQEILAQQHQGQSFGASIPEFITPEFVRDEIARGRAVLPNNINHPETEPMIIGRNFLVKVNANIGNSSVTSSIEEEVEKMVWSTRWGADTVMDLSTGRYIHETREWVVRNSPVPIGTVPIYQALEKVNGVAEDLTWEIFRDTLIEQAEQGVDYFTIHAGVLLRYVPMTAKRVTGIVSRGGSIMAKWCLAHHKENFLYTHFEDICEILKQYDVCFSLGDGLRPGSIADANDEAQFSELRTLGELTKLAWKHDVQVFIEGPGHVPMHMIKENMEEQLKHCDEAPFYTLGPLTTDIAPGYDHFTSGIGAAQIAWYGCAMLCYVTPKEHLGLPNKEDVKEGLITYKIAAHAADLAKGHPGAQVRDNALSKARFEFRWHDQFNLGLDPQRAREYHDETLPQESGKVAHFCSMCGPKFCSMKITQDVRDYAKELEARGIDPNNVGEEISIKMVDVEAEMKAKSEEFKQSGSELYHKAL</sequence>
<evidence type="ECO:0000259" key="14">
    <source>
        <dbReference type="Pfam" id="PF13667"/>
    </source>
</evidence>
<feature type="binding site" evidence="13">
    <location>
        <begin position="355"/>
        <end position="357"/>
    </location>
    <ligand>
        <name>substrate</name>
    </ligand>
</feature>
<dbReference type="OrthoDB" id="9805897at2"/>
<dbReference type="GO" id="GO:0009229">
    <property type="term" value="P:thiamine diphosphate biosynthetic process"/>
    <property type="evidence" value="ECO:0007669"/>
    <property type="project" value="UniProtKB-UniRule"/>
</dbReference>
<feature type="binding site" evidence="13">
    <location>
        <position position="435"/>
    </location>
    <ligand>
        <name>substrate</name>
    </ligand>
</feature>
<dbReference type="SFLD" id="SFLDF00407">
    <property type="entry name" value="phosphomethylpyrimidine_syntha"/>
    <property type="match status" value="1"/>
</dbReference>
<feature type="binding site" evidence="13">
    <location>
        <position position="299"/>
    </location>
    <ligand>
        <name>substrate</name>
    </ligand>
</feature>
<dbReference type="GO" id="GO:0070284">
    <property type="term" value="F:phosphomethylpyrimidine synthase activity"/>
    <property type="evidence" value="ECO:0007669"/>
    <property type="project" value="UniProtKB-EC"/>
</dbReference>
<comment type="catalytic activity">
    <reaction evidence="11 13">
        <text>5-amino-1-(5-phospho-beta-D-ribosyl)imidazole + S-adenosyl-L-methionine = 4-amino-2-methyl-5-(phosphooxymethyl)pyrimidine + CO + 5'-deoxyadenosine + formate + L-methionine + 3 H(+)</text>
        <dbReference type="Rhea" id="RHEA:24840"/>
        <dbReference type="ChEBI" id="CHEBI:15378"/>
        <dbReference type="ChEBI" id="CHEBI:15740"/>
        <dbReference type="ChEBI" id="CHEBI:17245"/>
        <dbReference type="ChEBI" id="CHEBI:17319"/>
        <dbReference type="ChEBI" id="CHEBI:57844"/>
        <dbReference type="ChEBI" id="CHEBI:58354"/>
        <dbReference type="ChEBI" id="CHEBI:59789"/>
        <dbReference type="ChEBI" id="CHEBI:137981"/>
        <dbReference type="EC" id="4.1.99.17"/>
    </reaction>
</comment>
<comment type="function">
    <text evidence="1 13">Catalyzes the synthesis of the hydroxymethylpyrimidine phosphate (HMP-P) moiety of thiamine from aminoimidazole ribotide (AIR) in a radical S-adenosyl-L-methionine (SAM)-dependent reaction.</text>
</comment>
<dbReference type="Pfam" id="PF01964">
    <property type="entry name" value="ThiC_Rad_SAM"/>
    <property type="match status" value="1"/>
</dbReference>
<dbReference type="AlphaFoldDB" id="A0A2A5JVV2"/>
<feature type="binding site" evidence="13">
    <location>
        <position position="270"/>
    </location>
    <ligand>
        <name>substrate</name>
    </ligand>
</feature>
<dbReference type="NCBIfam" id="NF006763">
    <property type="entry name" value="PRK09284.1"/>
    <property type="match status" value="1"/>
</dbReference>
<keyword evidence="6 13" id="KW-0862">Zinc</keyword>
<evidence type="ECO:0000256" key="12">
    <source>
        <dbReference type="ARBA" id="ARBA00061546"/>
    </source>
</evidence>
<dbReference type="PANTHER" id="PTHR30557">
    <property type="entry name" value="THIAMINE BIOSYNTHESIS PROTEIN THIC"/>
    <property type="match status" value="1"/>
</dbReference>
<feature type="binding site" evidence="13">
    <location>
        <position position="462"/>
    </location>
    <ligand>
        <name>substrate</name>
    </ligand>
</feature>
<evidence type="ECO:0000256" key="10">
    <source>
        <dbReference type="ARBA" id="ARBA00023239"/>
    </source>
</evidence>
<feature type="binding site" evidence="13">
    <location>
        <begin position="396"/>
        <end position="399"/>
    </location>
    <ligand>
        <name>substrate</name>
    </ligand>
</feature>
<evidence type="ECO:0000256" key="6">
    <source>
        <dbReference type="ARBA" id="ARBA00022833"/>
    </source>
</evidence>
<comment type="cofactor">
    <cofactor evidence="13">
        <name>[4Fe-4S] cluster</name>
        <dbReference type="ChEBI" id="CHEBI:49883"/>
    </cofactor>
    <text evidence="13">Binds 1 [4Fe-4S] cluster per subunit. The cluster is coordinated with 3 cysteines and an exchangeable S-adenosyl-L-methionine.</text>
</comment>
<comment type="similarity">
    <text evidence="12 13">Belongs to the ThiC family.</text>
</comment>
<reference evidence="16" key="1">
    <citation type="journal article" date="2019" name="Genome Announc.">
        <title>Draft Genome Sequence of Pseudoalteromonas piscicida Strain 36Y ROTHPW, an Hypersaline Seawater Isolate from the South Coast of Sonora, Mexico.</title>
        <authorList>
            <person name="Sanchez-Diaz R."/>
            <person name="Molina-Garza Z.J."/>
            <person name="Cruz-Suarez L.E."/>
            <person name="Selvin J."/>
            <person name="Kiran G.S."/>
            <person name="Ibarra-Gamez J.C."/>
            <person name="Gomez-Gil B."/>
            <person name="Galaviz-Silva L."/>
        </authorList>
    </citation>
    <scope>NUCLEOTIDE SEQUENCE [LARGE SCALE GENOMIC DNA]</scope>
    <source>
        <strain evidence="16">36Y_RITHPW</strain>
    </source>
</reference>
<dbReference type="EC" id="4.1.99.17" evidence="13"/>
<dbReference type="SFLD" id="SFLDG01114">
    <property type="entry name" value="phosphomethylpyrimidine_syntha"/>
    <property type="match status" value="1"/>
</dbReference>
<name>A0A2A5JVV2_PSEO7</name>
<dbReference type="NCBIfam" id="NF009895">
    <property type="entry name" value="PRK13352.1"/>
    <property type="match status" value="1"/>
</dbReference>
<dbReference type="Proteomes" id="UP000228621">
    <property type="component" value="Unassembled WGS sequence"/>
</dbReference>
<dbReference type="InterPro" id="IPR037509">
    <property type="entry name" value="ThiC"/>
</dbReference>
<keyword evidence="4 13" id="KW-0949">S-adenosyl-L-methionine</keyword>
<evidence type="ECO:0000256" key="7">
    <source>
        <dbReference type="ARBA" id="ARBA00022977"/>
    </source>
</evidence>
<feature type="binding site" evidence="13">
    <location>
        <position position="241"/>
    </location>
    <ligand>
        <name>substrate</name>
    </ligand>
</feature>
<evidence type="ECO:0000256" key="4">
    <source>
        <dbReference type="ARBA" id="ARBA00022691"/>
    </source>
</evidence>
<keyword evidence="16" id="KW-1185">Reference proteome</keyword>
<feature type="binding site" evidence="13">
    <location>
        <position position="335"/>
    </location>
    <ligand>
        <name>substrate</name>
    </ligand>
</feature>
<feature type="binding site" evidence="13">
    <location>
        <position position="439"/>
    </location>
    <ligand>
        <name>Zn(2+)</name>
        <dbReference type="ChEBI" id="CHEBI:29105"/>
    </ligand>
</feature>
<dbReference type="Pfam" id="PF13667">
    <property type="entry name" value="ThiC-associated"/>
    <property type="match status" value="1"/>
</dbReference>
<protein>
    <recommendedName>
        <fullName evidence="13">Phosphomethylpyrimidine synthase</fullName>
        <ecNumber evidence="13">4.1.99.17</ecNumber>
    </recommendedName>
    <alternativeName>
        <fullName evidence="13">Hydroxymethylpyrimidine phosphate synthase</fullName>
        <shortName evidence="13">HMP-P synthase</shortName>
        <shortName evidence="13">HMP-phosphate synthase</shortName>
        <shortName evidence="13">HMPP synthase</shortName>
    </alternativeName>
    <alternativeName>
        <fullName evidence="13">Thiamine biosynthesis protein ThiC</fullName>
    </alternativeName>
</protein>
<evidence type="ECO:0000256" key="8">
    <source>
        <dbReference type="ARBA" id="ARBA00023004"/>
    </source>
</evidence>
<keyword evidence="8 13" id="KW-0408">Iron</keyword>
<organism evidence="15 16">
    <name type="scientific">Pseudoalteromonas piscicida</name>
    <dbReference type="NCBI Taxonomy" id="43662"/>
    <lineage>
        <taxon>Bacteria</taxon>
        <taxon>Pseudomonadati</taxon>
        <taxon>Pseudomonadota</taxon>
        <taxon>Gammaproteobacteria</taxon>
        <taxon>Alteromonadales</taxon>
        <taxon>Pseudoalteromonadaceae</taxon>
        <taxon>Pseudoalteromonas</taxon>
    </lineage>
</organism>
<keyword evidence="3 13" id="KW-0004">4Fe-4S</keyword>
<dbReference type="GO" id="GO:0008270">
    <property type="term" value="F:zinc ion binding"/>
    <property type="evidence" value="ECO:0007669"/>
    <property type="project" value="UniProtKB-UniRule"/>
</dbReference>
<dbReference type="EMBL" id="NKHF01000007">
    <property type="protein sequence ID" value="PCK33459.1"/>
    <property type="molecule type" value="Genomic_DNA"/>
</dbReference>
<keyword evidence="9 13" id="KW-0411">Iron-sulfur</keyword>
<feature type="binding site" evidence="13">
    <location>
        <position position="583"/>
    </location>
    <ligand>
        <name>[4Fe-4S] cluster</name>
        <dbReference type="ChEBI" id="CHEBI:49883"/>
        <note>4Fe-4S-S-AdoMet</note>
    </ligand>
</feature>
<dbReference type="GO" id="GO:0051539">
    <property type="term" value="F:4 iron, 4 sulfur cluster binding"/>
    <property type="evidence" value="ECO:0007669"/>
    <property type="project" value="UniProtKB-KW"/>
</dbReference>
<dbReference type="PANTHER" id="PTHR30557:SF1">
    <property type="entry name" value="PHOSPHOMETHYLPYRIMIDINE SYNTHASE, CHLOROPLASTIC"/>
    <property type="match status" value="1"/>
</dbReference>
<dbReference type="UniPathway" id="UPA00060"/>
<evidence type="ECO:0000256" key="2">
    <source>
        <dbReference type="ARBA" id="ARBA00004948"/>
    </source>
</evidence>
<dbReference type="NCBIfam" id="TIGR00190">
    <property type="entry name" value="thiC"/>
    <property type="match status" value="1"/>
</dbReference>
<evidence type="ECO:0000256" key="3">
    <source>
        <dbReference type="ARBA" id="ARBA00022485"/>
    </source>
</evidence>
<feature type="binding site" evidence="13">
    <location>
        <position position="503"/>
    </location>
    <ligand>
        <name>Zn(2+)</name>
        <dbReference type="ChEBI" id="CHEBI:29105"/>
    </ligand>
</feature>
<dbReference type="InterPro" id="IPR025747">
    <property type="entry name" value="ThiC-associated_dom"/>
</dbReference>
<comment type="caution">
    <text evidence="15">The sequence shown here is derived from an EMBL/GenBank/DDBJ whole genome shotgun (WGS) entry which is preliminary data.</text>
</comment>
<comment type="subunit">
    <text evidence="13">Homodimer.</text>
</comment>
<evidence type="ECO:0000313" key="15">
    <source>
        <dbReference type="EMBL" id="PCK33459.1"/>
    </source>
</evidence>
<dbReference type="FunFam" id="3.20.20.540:FF:000001">
    <property type="entry name" value="Phosphomethylpyrimidine synthase"/>
    <property type="match status" value="1"/>
</dbReference>
<dbReference type="InterPro" id="IPR002817">
    <property type="entry name" value="ThiC/BzaA/B"/>
</dbReference>
<comment type="pathway">
    <text evidence="2 13">Cofactor biosynthesis; thiamine diphosphate biosynthesis.</text>
</comment>
<dbReference type="Gene3D" id="6.10.250.620">
    <property type="match status" value="1"/>
</dbReference>
<evidence type="ECO:0000256" key="1">
    <source>
        <dbReference type="ARBA" id="ARBA00003175"/>
    </source>
</evidence>
<proteinExistence type="inferred from homology"/>